<dbReference type="InterPro" id="IPR010752">
    <property type="entry name" value="DUF1329"/>
</dbReference>
<evidence type="ECO:0000313" key="2">
    <source>
        <dbReference type="EMBL" id="MFC5510980.1"/>
    </source>
</evidence>
<accession>A0ABW0PE86</accession>
<keyword evidence="1" id="KW-0732">Signal</keyword>
<dbReference type="Proteomes" id="UP001596031">
    <property type="component" value="Unassembled WGS sequence"/>
</dbReference>
<gene>
    <name evidence="2" type="ORF">ACFPOU_07565</name>
</gene>
<proteinExistence type="predicted"/>
<feature type="chain" id="PRO_5046360361" evidence="1">
    <location>
        <begin position="21"/>
        <end position="261"/>
    </location>
</feature>
<sequence length="261" mass="28558">MKTNRILVALLAGLAAGAQAQVTPDEAKQLGSTLTQVGATKAGNKEGTIPAYTGGLTKAPPGFKAGSGVWADPFKDEAPLMRIDAKNWQQHADKLSEGQKELFKKNPGFYMDVYPSHRTGAMPDDVLAKTVRNATTCKTTKGGLGVDQACRGGIPFPIAKTGNEMMWNQQLRYKADTTTRSSRSWVVDSSGKAVMTSQQQTFEETPYYHADLDGRDDQMYWRTYSVTSAPIRKAGEVTGLMDFLDPTQKPRRAWSYAPGQR</sequence>
<protein>
    <submittedName>
        <fullName evidence="2">DUF1329 domain-containing protein</fullName>
    </submittedName>
</protein>
<evidence type="ECO:0000256" key="1">
    <source>
        <dbReference type="SAM" id="SignalP"/>
    </source>
</evidence>
<name>A0ABW0PE86_9BURK</name>
<feature type="non-terminal residue" evidence="2">
    <location>
        <position position="261"/>
    </location>
</feature>
<keyword evidence="3" id="KW-1185">Reference proteome</keyword>
<dbReference type="RefSeq" id="WP_379719035.1">
    <property type="nucleotide sequence ID" value="NZ_JBHSMS010000024.1"/>
</dbReference>
<dbReference type="EMBL" id="JBHSMS010000024">
    <property type="protein sequence ID" value="MFC5510980.1"/>
    <property type="molecule type" value="Genomic_DNA"/>
</dbReference>
<feature type="signal peptide" evidence="1">
    <location>
        <begin position="1"/>
        <end position="20"/>
    </location>
</feature>
<organism evidence="2 3">
    <name type="scientific">Massilia jejuensis</name>
    <dbReference type="NCBI Taxonomy" id="648894"/>
    <lineage>
        <taxon>Bacteria</taxon>
        <taxon>Pseudomonadati</taxon>
        <taxon>Pseudomonadota</taxon>
        <taxon>Betaproteobacteria</taxon>
        <taxon>Burkholderiales</taxon>
        <taxon>Oxalobacteraceae</taxon>
        <taxon>Telluria group</taxon>
        <taxon>Massilia</taxon>
    </lineage>
</organism>
<dbReference type="Pfam" id="PF07044">
    <property type="entry name" value="DUF1329"/>
    <property type="match status" value="1"/>
</dbReference>
<evidence type="ECO:0000313" key="3">
    <source>
        <dbReference type="Proteomes" id="UP001596031"/>
    </source>
</evidence>
<comment type="caution">
    <text evidence="2">The sequence shown here is derived from an EMBL/GenBank/DDBJ whole genome shotgun (WGS) entry which is preliminary data.</text>
</comment>
<reference evidence="3" key="1">
    <citation type="journal article" date="2019" name="Int. J. Syst. Evol. Microbiol.">
        <title>The Global Catalogue of Microorganisms (GCM) 10K type strain sequencing project: providing services to taxonomists for standard genome sequencing and annotation.</title>
        <authorList>
            <consortium name="The Broad Institute Genomics Platform"/>
            <consortium name="The Broad Institute Genome Sequencing Center for Infectious Disease"/>
            <person name="Wu L."/>
            <person name="Ma J."/>
        </authorList>
    </citation>
    <scope>NUCLEOTIDE SEQUENCE [LARGE SCALE GENOMIC DNA]</scope>
    <source>
        <strain evidence="3">CCUG 38813</strain>
    </source>
</reference>